<protein>
    <submittedName>
        <fullName evidence="1">Heavy-metal-associated domain protein</fullName>
    </submittedName>
</protein>
<dbReference type="AlphaFoldDB" id="U7QH97"/>
<dbReference type="Proteomes" id="UP000017127">
    <property type="component" value="Unassembled WGS sequence"/>
</dbReference>
<dbReference type="EMBL" id="AUZM01000023">
    <property type="protein sequence ID" value="ERT07344.1"/>
    <property type="molecule type" value="Genomic_DNA"/>
</dbReference>
<gene>
    <name evidence="1" type="ORF">M595_2716</name>
</gene>
<dbReference type="RefSeq" id="WP_023066517.1">
    <property type="nucleotide sequence ID" value="NZ_AUZM01000023.1"/>
</dbReference>
<proteinExistence type="predicted"/>
<dbReference type="OrthoDB" id="479859at2"/>
<evidence type="ECO:0000313" key="2">
    <source>
        <dbReference type="Proteomes" id="UP000017127"/>
    </source>
</evidence>
<evidence type="ECO:0000313" key="1">
    <source>
        <dbReference type="EMBL" id="ERT07344.1"/>
    </source>
</evidence>
<accession>U7QH97</accession>
<reference evidence="1 2" key="1">
    <citation type="journal article" date="2013" name="Front. Microbiol.">
        <title>Comparative genomic analyses of the cyanobacterium, Lyngbya aestuarii BL J, a powerful hydrogen producer.</title>
        <authorList>
            <person name="Kothari A."/>
            <person name="Vaughn M."/>
            <person name="Garcia-Pichel F."/>
        </authorList>
    </citation>
    <scope>NUCLEOTIDE SEQUENCE [LARGE SCALE GENOMIC DNA]</scope>
    <source>
        <strain evidence="1 2">BL J</strain>
    </source>
</reference>
<organism evidence="1 2">
    <name type="scientific">Lyngbya aestuarii BL J</name>
    <dbReference type="NCBI Taxonomy" id="1348334"/>
    <lineage>
        <taxon>Bacteria</taxon>
        <taxon>Bacillati</taxon>
        <taxon>Cyanobacteriota</taxon>
        <taxon>Cyanophyceae</taxon>
        <taxon>Oscillatoriophycideae</taxon>
        <taxon>Oscillatoriales</taxon>
        <taxon>Microcoleaceae</taxon>
        <taxon>Lyngbya</taxon>
    </lineage>
</organism>
<dbReference type="Pfam" id="PF19991">
    <property type="entry name" value="HMA_2"/>
    <property type="match status" value="2"/>
</dbReference>
<name>U7QH97_9CYAN</name>
<sequence length="348" mass="38382">MTNTTPQPINTAIEVVHATPGRVRIKVRSHKETVAQNLRQIEGVYSVILHPNTESLVLKFDTRKLSLSQLLAQLTVSHCALENQFKNQSESQHLSPDEAVKLTSTSEPSTEVIETLIRMIAAMLLNRHLGLSGWVSLPVSYATSQATAKVINGVKPQLKNAALLTANLNPKNSSNLQDKNLEISVIHSTPGRIRLRVPQVREDSRYAKRLERFAEQISGIKTININPTTASVTIIHQFNSVVKLESELNRLFEKVAESQPNLSEILTTPVTTSEIQVAPSIEEAKPETIVENIVENSVKPKVETVSETAVNSTPNIPEKKGKFSEFKSSMLSMFLNFMAGRPAPQTVG</sequence>
<comment type="caution">
    <text evidence="1">The sequence shown here is derived from an EMBL/GenBank/DDBJ whole genome shotgun (WGS) entry which is preliminary data.</text>
</comment>
<keyword evidence="2" id="KW-1185">Reference proteome</keyword>